<feature type="compositionally biased region" description="Polar residues" evidence="2">
    <location>
        <begin position="170"/>
        <end position="188"/>
    </location>
</feature>
<dbReference type="RefSeq" id="XP_064676093.1">
    <property type="nucleotide sequence ID" value="XM_064827036.1"/>
</dbReference>
<evidence type="ECO:0000256" key="2">
    <source>
        <dbReference type="SAM" id="MobiDB-lite"/>
    </source>
</evidence>
<feature type="region of interest" description="Disordered" evidence="2">
    <location>
        <begin position="170"/>
        <end position="223"/>
    </location>
</feature>
<feature type="region of interest" description="Disordered" evidence="2">
    <location>
        <begin position="1"/>
        <end position="95"/>
    </location>
</feature>
<feature type="compositionally biased region" description="Polar residues" evidence="2">
    <location>
        <begin position="202"/>
        <end position="219"/>
    </location>
</feature>
<proteinExistence type="predicted"/>
<feature type="compositionally biased region" description="Basic and acidic residues" evidence="2">
    <location>
        <begin position="1"/>
        <end position="15"/>
    </location>
</feature>
<dbReference type="GeneID" id="89951464"/>
<comment type="caution">
    <text evidence="3">The sequence shown here is derived from an EMBL/GenBank/DDBJ whole genome shotgun (WGS) entry which is preliminary data.</text>
</comment>
<reference evidence="3 4" key="1">
    <citation type="submission" date="2022-11" db="EMBL/GenBank/DDBJ databases">
        <title>Mucor velutinosus strain NIH1002 WGS.</title>
        <authorList>
            <person name="Subramanian P."/>
            <person name="Mullikin J.C."/>
            <person name="Segre J.A."/>
            <person name="Zelazny A.M."/>
        </authorList>
    </citation>
    <scope>NUCLEOTIDE SEQUENCE [LARGE SCALE GENOMIC DNA]</scope>
    <source>
        <strain evidence="3 4">NIH1002</strain>
    </source>
</reference>
<dbReference type="AlphaFoldDB" id="A0AAN7D3D3"/>
<gene>
    <name evidence="3" type="ORF">ATC70_007778</name>
</gene>
<name>A0AAN7D3D3_9FUNG</name>
<keyword evidence="1" id="KW-0175">Coiled coil</keyword>
<feature type="compositionally biased region" description="Polar residues" evidence="2">
    <location>
        <begin position="25"/>
        <end position="36"/>
    </location>
</feature>
<accession>A0AAN7D3D3</accession>
<keyword evidence="4" id="KW-1185">Reference proteome</keyword>
<sequence>MRNPKDKIPEKDILKKRITTTTTTPSSVKKSASGTSLLPKPTARNTATDKLQRTVEEANNNAGQPMQEDQHSTPSVNDDPAPSATALDNTGAPLVSQMSFSPSANTPEWVFHFQREFRAHEQRIASLEYAMTEIDRLKSELDATKTELASANAQVASLQKQLLVRTDSGSNASQYASLPPTIQATNGRAPSLSPAEFPALPANNTKSASSSPKNATSYQPVKKRKKESIKSILRMFEAPRVVDPSILEDPQYRYFHFACKYRKKLAKYRSQLRRLSLDTGRILDIHYPAKGIVALLIHQEYSTDFLATLAKHKLEPITDFDQFAAANLNDPALLTLDDAARAAKARELQQARLARGIQHARQYLRSAIARDFQKQGFLSSEQVETILRGGSISTYVNTDMDTQGFESASLSSSLPPPSPAPPALTLTTWNANGLVRQTVNTVTDYLSNSSLIFITETWVLPPLRFPTTWQQFHTVEFEA</sequence>
<evidence type="ECO:0000256" key="1">
    <source>
        <dbReference type="SAM" id="Coils"/>
    </source>
</evidence>
<dbReference type="Proteomes" id="UP001304243">
    <property type="component" value="Unassembled WGS sequence"/>
</dbReference>
<organism evidence="3 4">
    <name type="scientific">Mucor velutinosus</name>
    <dbReference type="NCBI Taxonomy" id="708070"/>
    <lineage>
        <taxon>Eukaryota</taxon>
        <taxon>Fungi</taxon>
        <taxon>Fungi incertae sedis</taxon>
        <taxon>Mucoromycota</taxon>
        <taxon>Mucoromycotina</taxon>
        <taxon>Mucoromycetes</taxon>
        <taxon>Mucorales</taxon>
        <taxon>Mucorineae</taxon>
        <taxon>Mucoraceae</taxon>
        <taxon>Mucor</taxon>
    </lineage>
</organism>
<evidence type="ECO:0000313" key="4">
    <source>
        <dbReference type="Proteomes" id="UP001304243"/>
    </source>
</evidence>
<feature type="coiled-coil region" evidence="1">
    <location>
        <begin position="127"/>
        <end position="161"/>
    </location>
</feature>
<evidence type="ECO:0000313" key="3">
    <source>
        <dbReference type="EMBL" id="KAK4509427.1"/>
    </source>
</evidence>
<protein>
    <submittedName>
        <fullName evidence="3">Uncharacterized protein</fullName>
    </submittedName>
</protein>
<dbReference type="EMBL" id="JASEJX010000039">
    <property type="protein sequence ID" value="KAK4509427.1"/>
    <property type="molecule type" value="Genomic_DNA"/>
</dbReference>